<keyword evidence="2" id="KW-1185">Reference proteome</keyword>
<dbReference type="Proteomes" id="UP000185687">
    <property type="component" value="Unassembled WGS sequence"/>
</dbReference>
<dbReference type="AlphaFoldDB" id="A0A1N7FX52"/>
<evidence type="ECO:0000313" key="1">
    <source>
        <dbReference type="EMBL" id="SIS04911.1"/>
    </source>
</evidence>
<evidence type="ECO:0000313" key="2">
    <source>
        <dbReference type="Proteomes" id="UP000185687"/>
    </source>
</evidence>
<sequence length="50" mass="5737">MQTTPIDEEVKNLVFVDRTVCLQGIRHTFCKQTPFLVTYYLTEGLTNNSA</sequence>
<name>A0A1N7FX52_9EURY</name>
<proteinExistence type="predicted"/>
<reference evidence="1 2" key="1">
    <citation type="submission" date="2017-01" db="EMBL/GenBank/DDBJ databases">
        <authorList>
            <person name="Mah S.A."/>
            <person name="Swanson W.J."/>
            <person name="Moy G.W."/>
            <person name="Vacquier V.D."/>
        </authorList>
    </citation>
    <scope>NUCLEOTIDE SEQUENCE [LARGE SCALE GENOMIC DNA]</scope>
    <source>
        <strain evidence="1 2">CGMCC 1.8909</strain>
    </source>
</reference>
<organism evidence="1 2">
    <name type="scientific">Natronorubrum daqingense</name>
    <dbReference type="NCBI Taxonomy" id="588898"/>
    <lineage>
        <taxon>Archaea</taxon>
        <taxon>Methanobacteriati</taxon>
        <taxon>Methanobacteriota</taxon>
        <taxon>Stenosarchaea group</taxon>
        <taxon>Halobacteria</taxon>
        <taxon>Halobacteriales</taxon>
        <taxon>Natrialbaceae</taxon>
        <taxon>Natronorubrum</taxon>
    </lineage>
</organism>
<gene>
    <name evidence="1" type="ORF">SAMN05421809_3530</name>
</gene>
<accession>A0A1N7FX52</accession>
<protein>
    <submittedName>
        <fullName evidence="1">Uncharacterized protein</fullName>
    </submittedName>
</protein>
<dbReference type="EMBL" id="FTNP01000008">
    <property type="protein sequence ID" value="SIS04911.1"/>
    <property type="molecule type" value="Genomic_DNA"/>
</dbReference>